<reference evidence="2 3" key="1">
    <citation type="submission" date="2016-11" db="EMBL/GenBank/DDBJ databases">
        <authorList>
            <person name="Jaros S."/>
            <person name="Januszkiewicz K."/>
            <person name="Wedrychowicz H."/>
        </authorList>
    </citation>
    <scope>NUCLEOTIDE SEQUENCE [LARGE SCALE GENOMIC DNA]</scope>
    <source>
        <strain evidence="2 3">CECT 7868</strain>
    </source>
</reference>
<protein>
    <submittedName>
        <fullName evidence="2">S-layer protein</fullName>
    </submittedName>
</protein>
<dbReference type="AlphaFoldDB" id="A0A1M5ZCF8"/>
<organism evidence="2 3">
    <name type="scientific">Vibrio aerogenes CECT 7868</name>
    <dbReference type="NCBI Taxonomy" id="1216006"/>
    <lineage>
        <taxon>Bacteria</taxon>
        <taxon>Pseudomonadati</taxon>
        <taxon>Pseudomonadota</taxon>
        <taxon>Gammaproteobacteria</taxon>
        <taxon>Vibrionales</taxon>
        <taxon>Vibrionaceae</taxon>
        <taxon>Vibrio</taxon>
    </lineage>
</organism>
<keyword evidence="1" id="KW-0732">Signal</keyword>
<accession>A0A1M5ZCF8</accession>
<dbReference type="EMBL" id="FQXZ01000027">
    <property type="protein sequence ID" value="SHI21890.1"/>
    <property type="molecule type" value="Genomic_DNA"/>
</dbReference>
<gene>
    <name evidence="2" type="primary">vapA</name>
    <name evidence="2" type="ORF">VA7868_02556</name>
</gene>
<sequence length="646" mass="67697">MLKKTLIAAAVATVTAAPAFADIDLYYGGLPISSSNEMTTTTLATVTKDAVLSYSTAEEEVAAEFGVDGDLKQNGFITLQLTGGAKFNEAEVNQWLTTDASGNLSSNLTTGNVEIELYLATTTALGGVILTTGTTAVSETDLTKIFKYTENTNTETIVHDIDEDGTRLRLALKQTAGSTNEMIQLASPGNATITEVTVVARSFDFPDTWATLPDDINGTSGTAPTVINQASYDALTSDSARADYLATEVTGTGANTAATQAYLEASATSVAGTTVAVGDALEALVGANTVVNFQLTEANQIFDLSATSGNVFLQIGALKNASYSADPESTAALFKLGELFDLTLTDSGEATALVSTGFNSYDIDSDAAADDEDVEATGLDLINKTSNQNIQLNKVNLTLTGDLSPFRVDTDGDLLLKDGTESGWTVNAAKTSATTTLASDVLEGVKTLDASARSLSTAQNTAWTNLGKIYVEADNETPIPAQSISVTAAIDGDDQATFEDFSDTINNLFIFTRDGMKFDTILTGTTSANTIHIRDISGVLPEDGGKIYVTVWEYDAHAAGENAESTVLADRQVLSVTLPSKGAVTLNPATIADQLGITVTPSRQARMVFEVETNQGEVAVKKKDSSGIDIQNGTKGVHTNVVDFTL</sequence>
<evidence type="ECO:0000313" key="3">
    <source>
        <dbReference type="Proteomes" id="UP000184608"/>
    </source>
</evidence>
<dbReference type="OrthoDB" id="5913421at2"/>
<name>A0A1M5ZCF8_9VIBR</name>
<feature type="chain" id="PRO_5012002589" evidence="1">
    <location>
        <begin position="22"/>
        <end position="646"/>
    </location>
</feature>
<proteinExistence type="predicted"/>
<keyword evidence="3" id="KW-1185">Reference proteome</keyword>
<feature type="signal peptide" evidence="1">
    <location>
        <begin position="1"/>
        <end position="21"/>
    </location>
</feature>
<evidence type="ECO:0000313" key="2">
    <source>
        <dbReference type="EMBL" id="SHI21890.1"/>
    </source>
</evidence>
<evidence type="ECO:0000256" key="1">
    <source>
        <dbReference type="SAM" id="SignalP"/>
    </source>
</evidence>
<dbReference type="STRING" id="1216006.VA7868_02556"/>
<dbReference type="Proteomes" id="UP000184608">
    <property type="component" value="Unassembled WGS sequence"/>
</dbReference>